<evidence type="ECO:0000313" key="3">
    <source>
        <dbReference type="Proteomes" id="UP000705867"/>
    </source>
</evidence>
<comment type="caution">
    <text evidence="2">The sequence shown here is derived from an EMBL/GenBank/DDBJ whole genome shotgun (WGS) entry which is preliminary data.</text>
</comment>
<proteinExistence type="predicted"/>
<dbReference type="Pfam" id="PF01208">
    <property type="entry name" value="URO-D"/>
    <property type="match status" value="1"/>
</dbReference>
<reference evidence="2" key="2">
    <citation type="submission" date="2021-08" db="EMBL/GenBank/DDBJ databases">
        <authorList>
            <person name="Dalcin Martins P."/>
        </authorList>
    </citation>
    <scope>NUCLEOTIDE SEQUENCE</scope>
    <source>
        <strain evidence="2">MAG_39</strain>
    </source>
</reference>
<dbReference type="AlphaFoldDB" id="A0A953M0J5"/>
<organism evidence="2 3">
    <name type="scientific">Candidatus Nitrobium versatile</name>
    <dbReference type="NCBI Taxonomy" id="2884831"/>
    <lineage>
        <taxon>Bacteria</taxon>
        <taxon>Pseudomonadati</taxon>
        <taxon>Nitrospirota</taxon>
        <taxon>Nitrospiria</taxon>
        <taxon>Nitrospirales</taxon>
        <taxon>Nitrospiraceae</taxon>
        <taxon>Candidatus Nitrobium</taxon>
    </lineage>
</organism>
<gene>
    <name evidence="2" type="ORF">K8I29_12015</name>
</gene>
<dbReference type="InterPro" id="IPR038071">
    <property type="entry name" value="UROD/MetE-like_sf"/>
</dbReference>
<accession>A0A953M0J5</accession>
<feature type="domain" description="Uroporphyrinogen decarboxylase (URO-D)" evidence="1">
    <location>
        <begin position="11"/>
        <end position="167"/>
    </location>
</feature>
<dbReference type="PANTHER" id="PTHR47099">
    <property type="entry name" value="METHYLCOBAMIDE:COM METHYLTRANSFERASE MTBA"/>
    <property type="match status" value="1"/>
</dbReference>
<dbReference type="GO" id="GO:0004853">
    <property type="term" value="F:uroporphyrinogen decarboxylase activity"/>
    <property type="evidence" value="ECO:0007669"/>
    <property type="project" value="InterPro"/>
</dbReference>
<dbReference type="InterPro" id="IPR052024">
    <property type="entry name" value="Methanogen_methyltrans"/>
</dbReference>
<protein>
    <submittedName>
        <fullName evidence="2">Uroporphyrinogen decarboxylase</fullName>
    </submittedName>
</protein>
<dbReference type="GO" id="GO:0006779">
    <property type="term" value="P:porphyrin-containing compound biosynthetic process"/>
    <property type="evidence" value="ECO:0007669"/>
    <property type="project" value="InterPro"/>
</dbReference>
<evidence type="ECO:0000313" key="2">
    <source>
        <dbReference type="EMBL" id="MBZ0156919.1"/>
    </source>
</evidence>
<reference evidence="2" key="1">
    <citation type="journal article" date="2021" name="bioRxiv">
        <title>Unraveling nitrogen, sulfur and carbon metabolic pathways and microbial community transcriptional responses to substrate deprivation and toxicity stresses in a bioreactor mimicking anoxic brackish coastal sediment conditions.</title>
        <authorList>
            <person name="Martins P.D."/>
            <person name="Echeveste M.J."/>
            <person name="Arshad A."/>
            <person name="Kurth J."/>
            <person name="Ouboter H."/>
            <person name="Jetten M.S.M."/>
            <person name="Welte C.U."/>
        </authorList>
    </citation>
    <scope>NUCLEOTIDE SEQUENCE</scope>
    <source>
        <strain evidence="2">MAG_39</strain>
    </source>
</reference>
<feature type="non-terminal residue" evidence="2">
    <location>
        <position position="169"/>
    </location>
</feature>
<name>A0A953M0J5_9BACT</name>
<dbReference type="SUPFAM" id="SSF51726">
    <property type="entry name" value="UROD/MetE-like"/>
    <property type="match status" value="1"/>
</dbReference>
<sequence>MAMKDEMNGLQRVATALQHKEADRVPVAPLVCGASHRVAGLTYAEWAQGGNVEAMVRGHVDATKLLGHDGVVMLIDLSVEAGDFGCEVLYPEMNTPHPNYEKPFISGPEDYKKIERINPRKGGRMKTVIDLTAGLSKEIGGTHALVGFVYGSIGTLSMMRGPENFFMDL</sequence>
<dbReference type="EMBL" id="JAIOIV010000096">
    <property type="protein sequence ID" value="MBZ0156919.1"/>
    <property type="molecule type" value="Genomic_DNA"/>
</dbReference>
<evidence type="ECO:0000259" key="1">
    <source>
        <dbReference type="Pfam" id="PF01208"/>
    </source>
</evidence>
<dbReference type="Gene3D" id="3.20.20.210">
    <property type="match status" value="1"/>
</dbReference>
<dbReference type="Proteomes" id="UP000705867">
    <property type="component" value="Unassembled WGS sequence"/>
</dbReference>
<dbReference type="InterPro" id="IPR000257">
    <property type="entry name" value="Uroporphyrinogen_deCOase"/>
</dbReference>
<dbReference type="PANTHER" id="PTHR47099:SF1">
    <property type="entry name" value="METHYLCOBAMIDE:COM METHYLTRANSFERASE MTBA"/>
    <property type="match status" value="1"/>
</dbReference>